<comment type="caution">
    <text evidence="8">The sequence shown here is derived from an EMBL/GenBank/DDBJ whole genome shotgun (WGS) entry which is preliminary data.</text>
</comment>
<dbReference type="InterPro" id="IPR036909">
    <property type="entry name" value="Cyt_c-like_dom_sf"/>
</dbReference>
<sequence>MKIAFTLTWKKVLALVAAGVLAALAVGWSGLVSIAASSGHYSPVAWFLHWTMRNAVTTQAMSVEVPEGLNLSDPALVQRAAGHFATQCAFCHGAPGVAQSGVAQAMMPPPPRLEERVGRWRDRELFWIVQNGIKYSGMPAWIDQERPDEAWAMVAFLRALPSMTPATYAERALGGTDTEAPLPVGGASTALTAAVETAIEDCARCHGRDGRGAALPDGITAGAVPIIAGQPEAYLAETLRAFAAGGRQSGIMEAAAHRYDDDILGALARHYAAQPAQAPAAAVAAGRASPAGLDAPAPPGSDLAATRAALADVVPDSAAYGAPYDRPGLLDLGRRMATEGFPARKLPSCDTCHGPATDATGARTPYPYLAGQPAWYIATHLELWREGKRGGTARAHLMDKIAIHLTDEQIAAVSAWYESQPAGPRAD</sequence>
<dbReference type="PANTHER" id="PTHR33751:SF9">
    <property type="entry name" value="CYTOCHROME C4"/>
    <property type="match status" value="1"/>
</dbReference>
<feature type="domain" description="Cytochrome c" evidence="7">
    <location>
        <begin position="75"/>
        <end position="161"/>
    </location>
</feature>
<protein>
    <submittedName>
        <fullName evidence="8">Cytochrome c</fullName>
    </submittedName>
</protein>
<dbReference type="GO" id="GO:0046872">
    <property type="term" value="F:metal ion binding"/>
    <property type="evidence" value="ECO:0007669"/>
    <property type="project" value="UniProtKB-KW"/>
</dbReference>
<keyword evidence="4" id="KW-0249">Electron transport</keyword>
<dbReference type="Pfam" id="PF13442">
    <property type="entry name" value="Cytochrome_CBB3"/>
    <property type="match status" value="1"/>
</dbReference>
<name>A0A916Y6U5_9HYPH</name>
<keyword evidence="9" id="KW-1185">Reference proteome</keyword>
<dbReference type="RefSeq" id="WP_188854262.1">
    <property type="nucleotide sequence ID" value="NZ_BMJJ01000011.1"/>
</dbReference>
<keyword evidence="3 6" id="KW-0479">Metal-binding</keyword>
<evidence type="ECO:0000256" key="6">
    <source>
        <dbReference type="PROSITE-ProRule" id="PRU00433"/>
    </source>
</evidence>
<accession>A0A916Y6U5</accession>
<dbReference type="AlphaFoldDB" id="A0A916Y6U5"/>
<keyword evidence="5 6" id="KW-0408">Iron</keyword>
<evidence type="ECO:0000259" key="7">
    <source>
        <dbReference type="PROSITE" id="PS51007"/>
    </source>
</evidence>
<reference evidence="8" key="2">
    <citation type="submission" date="2020-09" db="EMBL/GenBank/DDBJ databases">
        <authorList>
            <person name="Sun Q."/>
            <person name="Zhou Y."/>
        </authorList>
    </citation>
    <scope>NUCLEOTIDE SEQUENCE</scope>
    <source>
        <strain evidence="8">CGMCC 1.15493</strain>
    </source>
</reference>
<dbReference type="PROSITE" id="PS51007">
    <property type="entry name" value="CYTC"/>
    <property type="match status" value="3"/>
</dbReference>
<dbReference type="GO" id="GO:0009055">
    <property type="term" value="F:electron transfer activity"/>
    <property type="evidence" value="ECO:0007669"/>
    <property type="project" value="InterPro"/>
</dbReference>
<dbReference type="SUPFAM" id="SSF46626">
    <property type="entry name" value="Cytochrome c"/>
    <property type="match status" value="3"/>
</dbReference>
<dbReference type="PANTHER" id="PTHR33751">
    <property type="entry name" value="CBB3-TYPE CYTOCHROME C OXIDASE SUBUNIT FIXP"/>
    <property type="match status" value="1"/>
</dbReference>
<reference evidence="8" key="1">
    <citation type="journal article" date="2014" name="Int. J. Syst. Evol. Microbiol.">
        <title>Complete genome sequence of Corynebacterium casei LMG S-19264T (=DSM 44701T), isolated from a smear-ripened cheese.</title>
        <authorList>
            <consortium name="US DOE Joint Genome Institute (JGI-PGF)"/>
            <person name="Walter F."/>
            <person name="Albersmeier A."/>
            <person name="Kalinowski J."/>
            <person name="Ruckert C."/>
        </authorList>
    </citation>
    <scope>NUCLEOTIDE SEQUENCE</scope>
    <source>
        <strain evidence="8">CGMCC 1.15493</strain>
    </source>
</reference>
<dbReference type="InterPro" id="IPR009056">
    <property type="entry name" value="Cyt_c-like_dom"/>
</dbReference>
<evidence type="ECO:0000256" key="4">
    <source>
        <dbReference type="ARBA" id="ARBA00022982"/>
    </source>
</evidence>
<gene>
    <name evidence="8" type="ORF">GCM10011335_40720</name>
</gene>
<dbReference type="GO" id="GO:0020037">
    <property type="term" value="F:heme binding"/>
    <property type="evidence" value="ECO:0007669"/>
    <property type="project" value="InterPro"/>
</dbReference>
<dbReference type="Gene3D" id="1.10.760.10">
    <property type="entry name" value="Cytochrome c-like domain"/>
    <property type="match status" value="3"/>
</dbReference>
<dbReference type="EMBL" id="BMJJ01000011">
    <property type="protein sequence ID" value="GGD33585.1"/>
    <property type="molecule type" value="Genomic_DNA"/>
</dbReference>
<organism evidence="8 9">
    <name type="scientific">Aureimonas glaciei</name>
    <dbReference type="NCBI Taxonomy" id="1776957"/>
    <lineage>
        <taxon>Bacteria</taxon>
        <taxon>Pseudomonadati</taxon>
        <taxon>Pseudomonadota</taxon>
        <taxon>Alphaproteobacteria</taxon>
        <taxon>Hyphomicrobiales</taxon>
        <taxon>Aurantimonadaceae</taxon>
        <taxon>Aureimonas</taxon>
    </lineage>
</organism>
<proteinExistence type="predicted"/>
<evidence type="ECO:0000256" key="5">
    <source>
        <dbReference type="ARBA" id="ARBA00023004"/>
    </source>
</evidence>
<dbReference type="Proteomes" id="UP000613160">
    <property type="component" value="Unassembled WGS sequence"/>
</dbReference>
<keyword evidence="1" id="KW-0813">Transport</keyword>
<evidence type="ECO:0000256" key="3">
    <source>
        <dbReference type="ARBA" id="ARBA00022723"/>
    </source>
</evidence>
<keyword evidence="2 6" id="KW-0349">Heme</keyword>
<evidence type="ECO:0000313" key="8">
    <source>
        <dbReference type="EMBL" id="GGD33585.1"/>
    </source>
</evidence>
<feature type="domain" description="Cytochrome c" evidence="7">
    <location>
        <begin position="335"/>
        <end position="421"/>
    </location>
</feature>
<evidence type="ECO:0000256" key="1">
    <source>
        <dbReference type="ARBA" id="ARBA00022448"/>
    </source>
</evidence>
<evidence type="ECO:0000313" key="9">
    <source>
        <dbReference type="Proteomes" id="UP000613160"/>
    </source>
</evidence>
<dbReference type="InterPro" id="IPR050597">
    <property type="entry name" value="Cytochrome_c_Oxidase_Subunit"/>
</dbReference>
<evidence type="ECO:0000256" key="2">
    <source>
        <dbReference type="ARBA" id="ARBA00022617"/>
    </source>
</evidence>
<feature type="domain" description="Cytochrome c" evidence="7">
    <location>
        <begin position="180"/>
        <end position="275"/>
    </location>
</feature>